<keyword evidence="9" id="KW-0357">Heparan sulfate</keyword>
<keyword evidence="8" id="KW-0325">Glycoprotein</keyword>
<keyword evidence="5" id="KW-0732">Signal</keyword>
<evidence type="ECO:0000313" key="11">
    <source>
        <dbReference type="EMBL" id="KAG0124923.1"/>
    </source>
</evidence>
<evidence type="ECO:0000256" key="5">
    <source>
        <dbReference type="ARBA" id="ARBA00022729"/>
    </source>
</evidence>
<keyword evidence="7" id="KW-0472">Membrane</keyword>
<gene>
    <name evidence="12" type="ORF">IHE44_0003234</name>
    <name evidence="11" type="ORF">IHE44_005829</name>
</gene>
<evidence type="ECO:0000256" key="6">
    <source>
        <dbReference type="ARBA" id="ARBA00022974"/>
    </source>
</evidence>
<dbReference type="OrthoDB" id="6380619at2759"/>
<keyword evidence="13" id="KW-1185">Reference proteome</keyword>
<evidence type="ECO:0000256" key="7">
    <source>
        <dbReference type="ARBA" id="ARBA00023136"/>
    </source>
</evidence>
<reference evidence="12 13" key="2">
    <citation type="journal article" date="2021" name="J. Hered.">
        <title>Feather Gene Expression Elucidates the Developmental Basis of Plumage Iridescence in African Starlings.</title>
        <authorList>
            <person name="Rubenstein D.R."/>
            <person name="Corvelo A."/>
            <person name="MacManes M.D."/>
            <person name="Maia R."/>
            <person name="Narzisi G."/>
            <person name="Rousaki A."/>
            <person name="Vandenabeele P."/>
            <person name="Shawkey M.D."/>
            <person name="Solomon J."/>
        </authorList>
    </citation>
    <scope>NUCLEOTIDE SEQUENCE [LARGE SCALE GENOMIC DNA]</scope>
    <source>
        <strain evidence="12">SS15</strain>
    </source>
</reference>
<dbReference type="GO" id="GO:0009966">
    <property type="term" value="P:regulation of signal transduction"/>
    <property type="evidence" value="ECO:0007669"/>
    <property type="project" value="InterPro"/>
</dbReference>
<sequence>MSMYPMYPMDVWPEPVAPFLRELIAKLKSHSSFYSSLPEYICNHSSAVQNDTLCWNGQEVVERCVCRVSTVALSVCVTNKQQD</sequence>
<proteinExistence type="inferred from homology"/>
<evidence type="ECO:0000256" key="2">
    <source>
        <dbReference type="ARBA" id="ARBA00010260"/>
    </source>
</evidence>
<evidence type="ECO:0000256" key="8">
    <source>
        <dbReference type="ARBA" id="ARBA00023180"/>
    </source>
</evidence>
<dbReference type="Proteomes" id="UP000618051">
    <property type="component" value="Unassembled WGS sequence"/>
</dbReference>
<keyword evidence="4" id="KW-0336">GPI-anchor</keyword>
<evidence type="ECO:0000256" key="4">
    <source>
        <dbReference type="ARBA" id="ARBA00022622"/>
    </source>
</evidence>
<accession>A0A835TZ80</accession>
<dbReference type="InterPro" id="IPR001863">
    <property type="entry name" value="Glypican"/>
</dbReference>
<keyword evidence="6" id="KW-0654">Proteoglycan</keyword>
<name>A0A835TZ80_9PASS</name>
<evidence type="ECO:0000256" key="9">
    <source>
        <dbReference type="ARBA" id="ARBA00023207"/>
    </source>
</evidence>
<dbReference type="AlphaFoldDB" id="A0A835TZ80"/>
<keyword evidence="10" id="KW-0449">Lipoprotein</keyword>
<dbReference type="EMBL" id="JADDUC020000014">
    <property type="protein sequence ID" value="KAI1234850.1"/>
    <property type="molecule type" value="Genomic_DNA"/>
</dbReference>
<dbReference type="EMBL" id="JADDUC010000023">
    <property type="protein sequence ID" value="KAG0124923.1"/>
    <property type="molecule type" value="Genomic_DNA"/>
</dbReference>
<dbReference type="GO" id="GO:0005886">
    <property type="term" value="C:plasma membrane"/>
    <property type="evidence" value="ECO:0007669"/>
    <property type="project" value="UniProtKB-SubCell"/>
</dbReference>
<evidence type="ECO:0000313" key="13">
    <source>
        <dbReference type="Proteomes" id="UP000618051"/>
    </source>
</evidence>
<evidence type="ECO:0000256" key="3">
    <source>
        <dbReference type="ARBA" id="ARBA00022475"/>
    </source>
</evidence>
<comment type="similarity">
    <text evidence="2">Belongs to the glypican family.</text>
</comment>
<evidence type="ECO:0000313" key="12">
    <source>
        <dbReference type="EMBL" id="KAI1234850.1"/>
    </source>
</evidence>
<protein>
    <submittedName>
        <fullName evidence="11">Uncharacterized protein</fullName>
    </submittedName>
</protein>
<dbReference type="GO" id="GO:0098552">
    <property type="term" value="C:side of membrane"/>
    <property type="evidence" value="ECO:0007669"/>
    <property type="project" value="UniProtKB-KW"/>
</dbReference>
<evidence type="ECO:0000256" key="10">
    <source>
        <dbReference type="ARBA" id="ARBA00023288"/>
    </source>
</evidence>
<organism evidence="11">
    <name type="scientific">Lamprotornis superbus</name>
    <dbReference type="NCBI Taxonomy" id="245042"/>
    <lineage>
        <taxon>Eukaryota</taxon>
        <taxon>Metazoa</taxon>
        <taxon>Chordata</taxon>
        <taxon>Craniata</taxon>
        <taxon>Vertebrata</taxon>
        <taxon>Euteleostomi</taxon>
        <taxon>Archelosauria</taxon>
        <taxon>Archosauria</taxon>
        <taxon>Dinosauria</taxon>
        <taxon>Saurischia</taxon>
        <taxon>Theropoda</taxon>
        <taxon>Coelurosauria</taxon>
        <taxon>Aves</taxon>
        <taxon>Neognathae</taxon>
        <taxon>Neoaves</taxon>
        <taxon>Telluraves</taxon>
        <taxon>Australaves</taxon>
        <taxon>Passeriformes</taxon>
        <taxon>Sturnidae</taxon>
        <taxon>Lamprotornis</taxon>
    </lineage>
</organism>
<reference evidence="12" key="3">
    <citation type="submission" date="2022-01" db="EMBL/GenBank/DDBJ databases">
        <authorList>
            <person name="Rubenstein D.R."/>
        </authorList>
    </citation>
    <scope>NUCLEOTIDE SEQUENCE</scope>
    <source>
        <strain evidence="12">SS15</strain>
        <tissue evidence="12">Liver</tissue>
    </source>
</reference>
<evidence type="ECO:0000256" key="1">
    <source>
        <dbReference type="ARBA" id="ARBA00004609"/>
    </source>
</evidence>
<comment type="subcellular location">
    <subcellularLocation>
        <location evidence="1">Cell membrane</location>
        <topology evidence="1">Lipid-anchor</topology>
        <topology evidence="1">GPI-anchor</topology>
    </subcellularLocation>
</comment>
<reference evidence="11" key="1">
    <citation type="submission" date="2020-10" db="EMBL/GenBank/DDBJ databases">
        <title>Feather gene expression reveals the developmental basis of iridescence in African starlings.</title>
        <authorList>
            <person name="Rubenstein D.R."/>
        </authorList>
    </citation>
    <scope>NUCLEOTIDE SEQUENCE</scope>
    <source>
        <strain evidence="11">SS15</strain>
        <tissue evidence="11">Liver</tissue>
    </source>
</reference>
<keyword evidence="3" id="KW-1003">Cell membrane</keyword>
<dbReference type="Pfam" id="PF01153">
    <property type="entry name" value="Glypican"/>
    <property type="match status" value="1"/>
</dbReference>
<comment type="caution">
    <text evidence="11">The sequence shown here is derived from an EMBL/GenBank/DDBJ whole genome shotgun (WGS) entry which is preliminary data.</text>
</comment>